<name>A0A2J6TCG8_9HELO</name>
<dbReference type="PROSITE" id="PS50850">
    <property type="entry name" value="MFS"/>
    <property type="match status" value="1"/>
</dbReference>
<comment type="similarity">
    <text evidence="2">Belongs to the major facilitator superfamily. TCR/Tet family.</text>
</comment>
<gene>
    <name evidence="9" type="ORF">K444DRAFT_629203</name>
</gene>
<dbReference type="AlphaFoldDB" id="A0A2J6TCG8"/>
<feature type="transmembrane region" description="Helical" evidence="7">
    <location>
        <begin position="76"/>
        <end position="102"/>
    </location>
</feature>
<evidence type="ECO:0000313" key="9">
    <source>
        <dbReference type="EMBL" id="PMD60720.1"/>
    </source>
</evidence>
<dbReference type="InterPro" id="IPR020846">
    <property type="entry name" value="MFS_dom"/>
</dbReference>
<dbReference type="GO" id="GO:0022857">
    <property type="term" value="F:transmembrane transporter activity"/>
    <property type="evidence" value="ECO:0007669"/>
    <property type="project" value="InterPro"/>
</dbReference>
<feature type="transmembrane region" description="Helical" evidence="7">
    <location>
        <begin position="237"/>
        <end position="256"/>
    </location>
</feature>
<dbReference type="InterPro" id="IPR036259">
    <property type="entry name" value="MFS_trans_sf"/>
</dbReference>
<evidence type="ECO:0000256" key="5">
    <source>
        <dbReference type="ARBA" id="ARBA00023136"/>
    </source>
</evidence>
<evidence type="ECO:0000256" key="4">
    <source>
        <dbReference type="ARBA" id="ARBA00022989"/>
    </source>
</evidence>
<feature type="transmembrane region" description="Helical" evidence="7">
    <location>
        <begin position="145"/>
        <end position="164"/>
    </location>
</feature>
<reference evidence="9 10" key="1">
    <citation type="submission" date="2016-04" db="EMBL/GenBank/DDBJ databases">
        <title>A degradative enzymes factory behind the ericoid mycorrhizal symbiosis.</title>
        <authorList>
            <consortium name="DOE Joint Genome Institute"/>
            <person name="Martino E."/>
            <person name="Morin E."/>
            <person name="Grelet G."/>
            <person name="Kuo A."/>
            <person name="Kohler A."/>
            <person name="Daghino S."/>
            <person name="Barry K."/>
            <person name="Choi C."/>
            <person name="Cichocki N."/>
            <person name="Clum A."/>
            <person name="Copeland A."/>
            <person name="Hainaut M."/>
            <person name="Haridas S."/>
            <person name="Labutti K."/>
            <person name="Lindquist E."/>
            <person name="Lipzen A."/>
            <person name="Khouja H.-R."/>
            <person name="Murat C."/>
            <person name="Ohm R."/>
            <person name="Olson A."/>
            <person name="Spatafora J."/>
            <person name="Veneault-Fourrey C."/>
            <person name="Henrissat B."/>
            <person name="Grigoriev I."/>
            <person name="Martin F."/>
            <person name="Perotto S."/>
        </authorList>
    </citation>
    <scope>NUCLEOTIDE SEQUENCE [LARGE SCALE GENOMIC DNA]</scope>
    <source>
        <strain evidence="9 10">E</strain>
    </source>
</reference>
<evidence type="ECO:0000256" key="7">
    <source>
        <dbReference type="SAM" id="Phobius"/>
    </source>
</evidence>
<feature type="region of interest" description="Disordered" evidence="6">
    <location>
        <begin position="1"/>
        <end position="66"/>
    </location>
</feature>
<keyword evidence="4 7" id="KW-1133">Transmembrane helix</keyword>
<protein>
    <submittedName>
        <fullName evidence="9">MFS transporter</fullName>
    </submittedName>
</protein>
<dbReference type="PRINTS" id="PR01036">
    <property type="entry name" value="TCRTETB"/>
</dbReference>
<keyword evidence="5 7" id="KW-0472">Membrane</keyword>
<dbReference type="PANTHER" id="PTHR23501">
    <property type="entry name" value="MAJOR FACILITATOR SUPERFAMILY"/>
    <property type="match status" value="1"/>
</dbReference>
<proteinExistence type="inferred from homology"/>
<dbReference type="GeneID" id="36591104"/>
<sequence length="589" mass="62477">MSNSLDDVATTTPTVASVKSLKQDNTDPITTVGNGEPPHNVVAPLDNDHHTDSSKTAQPAPSAEPQADVQKLSGAAIALTMTPLCLSVMLSSLDLTILTPAIPTIVSSFNSVSGYVWIGTAFILASTAIAPVWGTVADIWGRKPIMLIALTIFLGGSLLCALAPRMNALIAGRAVQGLGASGMGTMVNVIICDTFSLRDRGLYLAITSLVWAVGSAVGPVIGGIFTTRSDWRWCFWINLPIGAIVFFVLLFFLKLPSPNTPVLSGLKAIDWIGGALIVGAVLMILLGLEFGDVTFPWSSVTVICLILFGAVVIGIFVVNEWKFVMNPVMPLRLFSKRSSVAAYVVFACNFYVLIGLSFYLPLYSQSVFGVNALQSGVYLVPLIVSSSLAAACAGIFIQQTGVYLPVMYLSQVLLTLGVGLFINLKFEEGLAKLFIFEIIAGIGIGMNIEPPLLAALAASTVLDTATINAAMSFFRSIATAVAIVLGGVIFQNQMNAANQGLADQFGGQLAINFNGDHATANVELIESLPAGQQAVIRRVYFEALRSVWIMYVAAAGISLVSTLFVRAHHLGLDTKSTVLGLDRARRAEQ</sequence>
<keyword evidence="10" id="KW-1185">Reference proteome</keyword>
<dbReference type="PANTHER" id="PTHR23501:SF102">
    <property type="entry name" value="DRUG TRANSPORTER, PUTATIVE (AFU_ORTHOLOGUE AFUA_3G08530)-RELATED"/>
    <property type="match status" value="1"/>
</dbReference>
<feature type="domain" description="Major facilitator superfamily (MFS) profile" evidence="8">
    <location>
        <begin position="80"/>
        <end position="570"/>
    </location>
</feature>
<evidence type="ECO:0000256" key="2">
    <source>
        <dbReference type="ARBA" id="ARBA00007520"/>
    </source>
</evidence>
<dbReference type="GO" id="GO:0005886">
    <property type="term" value="C:plasma membrane"/>
    <property type="evidence" value="ECO:0007669"/>
    <property type="project" value="TreeGrafter"/>
</dbReference>
<dbReference type="Proteomes" id="UP000235371">
    <property type="component" value="Unassembled WGS sequence"/>
</dbReference>
<comment type="subcellular location">
    <subcellularLocation>
        <location evidence="1">Membrane</location>
        <topology evidence="1">Multi-pass membrane protein</topology>
    </subcellularLocation>
</comment>
<evidence type="ECO:0000256" key="3">
    <source>
        <dbReference type="ARBA" id="ARBA00022692"/>
    </source>
</evidence>
<feature type="transmembrane region" description="Helical" evidence="7">
    <location>
        <begin position="340"/>
        <end position="363"/>
    </location>
</feature>
<dbReference type="CDD" id="cd17502">
    <property type="entry name" value="MFS_Azr1_MDR_like"/>
    <property type="match status" value="1"/>
</dbReference>
<dbReference type="SUPFAM" id="SSF103473">
    <property type="entry name" value="MFS general substrate transporter"/>
    <property type="match status" value="2"/>
</dbReference>
<accession>A0A2J6TCG8</accession>
<feature type="transmembrane region" description="Helical" evidence="7">
    <location>
        <begin position="268"/>
        <end position="288"/>
    </location>
</feature>
<evidence type="ECO:0000313" key="10">
    <source>
        <dbReference type="Proteomes" id="UP000235371"/>
    </source>
</evidence>
<feature type="transmembrane region" description="Helical" evidence="7">
    <location>
        <begin position="434"/>
        <end position="457"/>
    </location>
</feature>
<feature type="transmembrane region" description="Helical" evidence="7">
    <location>
        <begin position="114"/>
        <end position="133"/>
    </location>
</feature>
<dbReference type="Pfam" id="PF07690">
    <property type="entry name" value="MFS_1"/>
    <property type="match status" value="1"/>
</dbReference>
<dbReference type="EMBL" id="KZ613788">
    <property type="protein sequence ID" value="PMD60720.1"/>
    <property type="molecule type" value="Genomic_DNA"/>
</dbReference>
<evidence type="ECO:0000259" key="8">
    <source>
        <dbReference type="PROSITE" id="PS50850"/>
    </source>
</evidence>
<dbReference type="InParanoid" id="A0A2J6TCG8"/>
<dbReference type="Gene3D" id="1.20.1720.10">
    <property type="entry name" value="Multidrug resistance protein D"/>
    <property type="match status" value="1"/>
</dbReference>
<organism evidence="9 10">
    <name type="scientific">Hyaloscypha bicolor E</name>
    <dbReference type="NCBI Taxonomy" id="1095630"/>
    <lineage>
        <taxon>Eukaryota</taxon>
        <taxon>Fungi</taxon>
        <taxon>Dikarya</taxon>
        <taxon>Ascomycota</taxon>
        <taxon>Pezizomycotina</taxon>
        <taxon>Leotiomycetes</taxon>
        <taxon>Helotiales</taxon>
        <taxon>Hyaloscyphaceae</taxon>
        <taxon>Hyaloscypha</taxon>
        <taxon>Hyaloscypha bicolor</taxon>
    </lineage>
</organism>
<dbReference type="OrthoDB" id="3934656at2759"/>
<feature type="transmembrane region" description="Helical" evidence="7">
    <location>
        <begin position="170"/>
        <end position="191"/>
    </location>
</feature>
<feature type="transmembrane region" description="Helical" evidence="7">
    <location>
        <begin position="375"/>
        <end position="397"/>
    </location>
</feature>
<feature type="transmembrane region" description="Helical" evidence="7">
    <location>
        <begin position="469"/>
        <end position="490"/>
    </location>
</feature>
<dbReference type="Gene3D" id="1.20.1250.20">
    <property type="entry name" value="MFS general substrate transporter like domains"/>
    <property type="match status" value="1"/>
</dbReference>
<evidence type="ECO:0000256" key="1">
    <source>
        <dbReference type="ARBA" id="ARBA00004141"/>
    </source>
</evidence>
<evidence type="ECO:0000256" key="6">
    <source>
        <dbReference type="SAM" id="MobiDB-lite"/>
    </source>
</evidence>
<dbReference type="RefSeq" id="XP_024737624.1">
    <property type="nucleotide sequence ID" value="XM_024883027.1"/>
</dbReference>
<feature type="transmembrane region" description="Helical" evidence="7">
    <location>
        <begin position="203"/>
        <end position="225"/>
    </location>
</feature>
<feature type="transmembrane region" description="Helical" evidence="7">
    <location>
        <begin position="548"/>
        <end position="565"/>
    </location>
</feature>
<feature type="transmembrane region" description="Helical" evidence="7">
    <location>
        <begin position="402"/>
        <end position="422"/>
    </location>
</feature>
<feature type="transmembrane region" description="Helical" evidence="7">
    <location>
        <begin position="300"/>
        <end position="319"/>
    </location>
</feature>
<keyword evidence="3 7" id="KW-0812">Transmembrane</keyword>
<dbReference type="InterPro" id="IPR011701">
    <property type="entry name" value="MFS"/>
</dbReference>
<feature type="compositionally biased region" description="Polar residues" evidence="6">
    <location>
        <begin position="1"/>
        <end position="17"/>
    </location>
</feature>